<evidence type="ECO:0000313" key="10">
    <source>
        <dbReference type="Proteomes" id="UP000281112"/>
    </source>
</evidence>
<feature type="transmembrane region" description="Helical" evidence="8">
    <location>
        <begin position="283"/>
        <end position="304"/>
    </location>
</feature>
<dbReference type="SUPFAM" id="SSF81345">
    <property type="entry name" value="ABC transporter involved in vitamin B12 uptake, BtuC"/>
    <property type="match status" value="1"/>
</dbReference>
<dbReference type="GO" id="GO:0022857">
    <property type="term" value="F:transmembrane transporter activity"/>
    <property type="evidence" value="ECO:0007669"/>
    <property type="project" value="InterPro"/>
</dbReference>
<dbReference type="Pfam" id="PF01032">
    <property type="entry name" value="FecCD"/>
    <property type="match status" value="1"/>
</dbReference>
<keyword evidence="10" id="KW-1185">Reference proteome</keyword>
<proteinExistence type="inferred from homology"/>
<evidence type="ECO:0000256" key="7">
    <source>
        <dbReference type="ARBA" id="ARBA00023136"/>
    </source>
</evidence>
<evidence type="ECO:0000256" key="5">
    <source>
        <dbReference type="ARBA" id="ARBA00022692"/>
    </source>
</evidence>
<dbReference type="InterPro" id="IPR037294">
    <property type="entry name" value="ABC_BtuC-like"/>
</dbReference>
<dbReference type="Gene3D" id="1.10.3470.10">
    <property type="entry name" value="ABC transporter involved in vitamin B12 uptake, BtuC"/>
    <property type="match status" value="1"/>
</dbReference>
<dbReference type="AlphaFoldDB" id="A0A3N9TDV3"/>
<keyword evidence="6 8" id="KW-1133">Transmembrane helix</keyword>
<dbReference type="Proteomes" id="UP000281112">
    <property type="component" value="Unassembled WGS sequence"/>
</dbReference>
<feature type="transmembrane region" description="Helical" evidence="8">
    <location>
        <begin position="316"/>
        <end position="339"/>
    </location>
</feature>
<organism evidence="9 10">
    <name type="scientific">Vibrio viridaestus</name>
    <dbReference type="NCBI Taxonomy" id="2487322"/>
    <lineage>
        <taxon>Bacteria</taxon>
        <taxon>Pseudomonadati</taxon>
        <taxon>Pseudomonadota</taxon>
        <taxon>Gammaproteobacteria</taxon>
        <taxon>Vibrionales</taxon>
        <taxon>Vibrionaceae</taxon>
        <taxon>Vibrio</taxon>
    </lineage>
</organism>
<gene>
    <name evidence="9" type="ORF">EES38_14565</name>
</gene>
<dbReference type="OrthoDB" id="9055647at2"/>
<feature type="transmembrane region" description="Helical" evidence="8">
    <location>
        <begin position="108"/>
        <end position="127"/>
    </location>
</feature>
<dbReference type="RefSeq" id="WP_124937935.1">
    <property type="nucleotide sequence ID" value="NZ_RJVQ01000006.1"/>
</dbReference>
<evidence type="ECO:0000256" key="3">
    <source>
        <dbReference type="ARBA" id="ARBA00022448"/>
    </source>
</evidence>
<evidence type="ECO:0000256" key="1">
    <source>
        <dbReference type="ARBA" id="ARBA00004651"/>
    </source>
</evidence>
<dbReference type="GO" id="GO:0005886">
    <property type="term" value="C:plasma membrane"/>
    <property type="evidence" value="ECO:0007669"/>
    <property type="project" value="UniProtKB-SubCell"/>
</dbReference>
<feature type="transmembrane region" description="Helical" evidence="8">
    <location>
        <begin position="163"/>
        <end position="185"/>
    </location>
</feature>
<comment type="similarity">
    <text evidence="2">Belongs to the binding-protein-dependent transport system permease family. FecCD subfamily.</text>
</comment>
<evidence type="ECO:0000256" key="6">
    <source>
        <dbReference type="ARBA" id="ARBA00022989"/>
    </source>
</evidence>
<keyword evidence="5 8" id="KW-0812">Transmembrane</keyword>
<keyword evidence="3" id="KW-0813">Transport</keyword>
<dbReference type="GO" id="GO:0033214">
    <property type="term" value="P:siderophore-iron import into cell"/>
    <property type="evidence" value="ECO:0007669"/>
    <property type="project" value="TreeGrafter"/>
</dbReference>
<dbReference type="PANTHER" id="PTHR30472:SF24">
    <property type="entry name" value="FERRIC ENTEROBACTIN TRANSPORT SYSTEM PERMEASE PROTEIN FEPG"/>
    <property type="match status" value="1"/>
</dbReference>
<name>A0A3N9TDV3_9VIBR</name>
<feature type="transmembrane region" description="Helical" evidence="8">
    <location>
        <begin position="23"/>
        <end position="41"/>
    </location>
</feature>
<feature type="transmembrane region" description="Helical" evidence="8">
    <location>
        <begin position="205"/>
        <end position="227"/>
    </location>
</feature>
<dbReference type="CDD" id="cd06550">
    <property type="entry name" value="TM_ABC_iron-siderophores_like"/>
    <property type="match status" value="1"/>
</dbReference>
<keyword evidence="4" id="KW-1003">Cell membrane</keyword>
<comment type="caution">
    <text evidence="9">The sequence shown here is derived from an EMBL/GenBank/DDBJ whole genome shotgun (WGS) entry which is preliminary data.</text>
</comment>
<sequence length="343" mass="36596">MREMSQKVFRWHQFSWLWSPQEIALFIVLIAVLCALSLYILSLGTIPLSLHEIYSALILSSHQPLHELTIWNVRLPRLITAIFVGASLGVAGAVFQSISRNTLGSPDIIGFTTGSASGALISIIYFSASQTTIMLSSILGGLTTAYVVLILSRQFNKTSSYALILSGVGMSAILMAVNGLLLVKGDLDLAITANLWLAGSLSARTWQHALPIFIVFIVIAPIISFLARPLRMIEMGDAYSQQVGISVETVRKVSLLFAVILTAIATASAGPIAFIALAAPRLFSSLTGSVLPILGSALCGAILLTSADVISQLSPFNLILPIGQVTGLLGGCYLLWILIKSNN</sequence>
<evidence type="ECO:0000256" key="4">
    <source>
        <dbReference type="ARBA" id="ARBA00022475"/>
    </source>
</evidence>
<keyword evidence="7 8" id="KW-0472">Membrane</keyword>
<comment type="subcellular location">
    <subcellularLocation>
        <location evidence="1">Cell membrane</location>
        <topology evidence="1">Multi-pass membrane protein</topology>
    </subcellularLocation>
</comment>
<dbReference type="PANTHER" id="PTHR30472">
    <property type="entry name" value="FERRIC ENTEROBACTIN TRANSPORT SYSTEM PERMEASE PROTEIN"/>
    <property type="match status" value="1"/>
</dbReference>
<feature type="transmembrane region" description="Helical" evidence="8">
    <location>
        <begin position="255"/>
        <end position="277"/>
    </location>
</feature>
<evidence type="ECO:0000313" key="9">
    <source>
        <dbReference type="EMBL" id="RQW62398.1"/>
    </source>
</evidence>
<evidence type="ECO:0000256" key="8">
    <source>
        <dbReference type="SAM" id="Phobius"/>
    </source>
</evidence>
<protein>
    <submittedName>
        <fullName evidence="9">Fe(3+)-siderophore ABC transporter permease</fullName>
    </submittedName>
</protein>
<feature type="transmembrane region" description="Helical" evidence="8">
    <location>
        <begin position="78"/>
        <end position="96"/>
    </location>
</feature>
<dbReference type="InterPro" id="IPR000522">
    <property type="entry name" value="ABC_transptr_permease_BtuC"/>
</dbReference>
<feature type="transmembrane region" description="Helical" evidence="8">
    <location>
        <begin position="133"/>
        <end position="151"/>
    </location>
</feature>
<evidence type="ECO:0000256" key="2">
    <source>
        <dbReference type="ARBA" id="ARBA00007935"/>
    </source>
</evidence>
<dbReference type="EMBL" id="RJVQ01000006">
    <property type="protein sequence ID" value="RQW62398.1"/>
    <property type="molecule type" value="Genomic_DNA"/>
</dbReference>
<reference evidence="9 10" key="1">
    <citation type="submission" date="2018-11" db="EMBL/GenBank/DDBJ databases">
        <title>Vibrio LJC006 sp. nov., isolated from seawater during the bloom of the enteromorpha.</title>
        <authorList>
            <person name="Liang J."/>
        </authorList>
    </citation>
    <scope>NUCLEOTIDE SEQUENCE [LARGE SCALE GENOMIC DNA]</scope>
    <source>
        <strain evidence="9 10">LJC006</strain>
    </source>
</reference>
<accession>A0A3N9TDV3</accession>